<feature type="compositionally biased region" description="Basic and acidic residues" evidence="1">
    <location>
        <begin position="1"/>
        <end position="21"/>
    </location>
</feature>
<dbReference type="GeneID" id="94830191"/>
<protein>
    <submittedName>
        <fullName evidence="2">Uncharacterized protein</fullName>
    </submittedName>
</protein>
<feature type="region of interest" description="Disordered" evidence="1">
    <location>
        <begin position="325"/>
        <end position="366"/>
    </location>
</feature>
<dbReference type="VEuPathDB" id="TrichDB:TRFO_10487"/>
<gene>
    <name evidence="2" type="ORF">TRFO_10487</name>
</gene>
<proteinExistence type="predicted"/>
<feature type="compositionally biased region" description="Polar residues" evidence="1">
    <location>
        <begin position="325"/>
        <end position="334"/>
    </location>
</feature>
<dbReference type="AlphaFoldDB" id="A0A1J4JE95"/>
<evidence type="ECO:0000256" key="1">
    <source>
        <dbReference type="SAM" id="MobiDB-lite"/>
    </source>
</evidence>
<comment type="caution">
    <text evidence="2">The sequence shown here is derived from an EMBL/GenBank/DDBJ whole genome shotgun (WGS) entry which is preliminary data.</text>
</comment>
<feature type="compositionally biased region" description="Polar residues" evidence="1">
    <location>
        <begin position="22"/>
        <end position="33"/>
    </location>
</feature>
<name>A0A1J4JE95_9EUKA</name>
<accession>A0A1J4JE95</accession>
<dbReference type="EMBL" id="MLAK01001237">
    <property type="protein sequence ID" value="OHS95580.1"/>
    <property type="molecule type" value="Genomic_DNA"/>
</dbReference>
<reference evidence="2" key="1">
    <citation type="submission" date="2016-10" db="EMBL/GenBank/DDBJ databases">
        <authorList>
            <person name="Benchimol M."/>
            <person name="Almeida L.G."/>
            <person name="Vasconcelos A.T."/>
            <person name="Perreira-Neves A."/>
            <person name="Rosa I.A."/>
            <person name="Tasca T."/>
            <person name="Bogo M.R."/>
            <person name="de Souza W."/>
        </authorList>
    </citation>
    <scope>NUCLEOTIDE SEQUENCE [LARGE SCALE GENOMIC DNA]</scope>
    <source>
        <strain evidence="2">K</strain>
    </source>
</reference>
<dbReference type="Proteomes" id="UP000179807">
    <property type="component" value="Unassembled WGS sequence"/>
</dbReference>
<dbReference type="RefSeq" id="XP_068348717.1">
    <property type="nucleotide sequence ID" value="XM_068495487.1"/>
</dbReference>
<evidence type="ECO:0000313" key="2">
    <source>
        <dbReference type="EMBL" id="OHS95580.1"/>
    </source>
</evidence>
<organism evidence="2 3">
    <name type="scientific">Tritrichomonas foetus</name>
    <dbReference type="NCBI Taxonomy" id="1144522"/>
    <lineage>
        <taxon>Eukaryota</taxon>
        <taxon>Metamonada</taxon>
        <taxon>Parabasalia</taxon>
        <taxon>Tritrichomonadida</taxon>
        <taxon>Tritrichomonadidae</taxon>
        <taxon>Tritrichomonas</taxon>
    </lineage>
</organism>
<feature type="compositionally biased region" description="Basic and acidic residues" evidence="1">
    <location>
        <begin position="337"/>
        <end position="366"/>
    </location>
</feature>
<sequence length="366" mass="41907">MTKKKDLDDNSHPPLTKHNEKIQQQGNSHTAKTQIISTFTQEGGSLNQTKAKNNQLENTDIFFRQQPVEKIEQQQQFPIPQSQVQFHQKQNMLNPSLNQVTPEQNPIVNEQLRKPIQQPMLLLSQQYPNQMYPVQSQLQQLQQSQPQINPQQHSIQYQLQQHTTNQIHPQLHTQINPQIQTQIPMQQQIQSQIQPSFPNKLGITVQSTFHHQIQPQFQPPFQSLNVNTQTNSSNQSPKTFQTYRKVQLSKTSHISTTVKTSQVSTNATTSQGTNPLEKLAVTSFLESKISQDSKIEDKTLNPTGTENNQLHHAPIMPIITSLSPKHQTNEQNSFNDDDSKTDESESIKAHEKISEQDKIEENLHDV</sequence>
<feature type="region of interest" description="Disordered" evidence="1">
    <location>
        <begin position="1"/>
        <end position="33"/>
    </location>
</feature>
<keyword evidence="3" id="KW-1185">Reference proteome</keyword>
<evidence type="ECO:0000313" key="3">
    <source>
        <dbReference type="Proteomes" id="UP000179807"/>
    </source>
</evidence>